<evidence type="ECO:0000313" key="2">
    <source>
        <dbReference type="EMBL" id="HGI87679.1"/>
    </source>
</evidence>
<accession>A0A7C4BC25</accession>
<feature type="transmembrane region" description="Helical" evidence="1">
    <location>
        <begin position="154"/>
        <end position="187"/>
    </location>
</feature>
<feature type="transmembrane region" description="Helical" evidence="1">
    <location>
        <begin position="109"/>
        <end position="133"/>
    </location>
</feature>
<feature type="transmembrane region" description="Helical" evidence="1">
    <location>
        <begin position="74"/>
        <end position="97"/>
    </location>
</feature>
<keyword evidence="1" id="KW-0812">Transmembrane</keyword>
<name>A0A7C4BC25_9CREN</name>
<proteinExistence type="predicted"/>
<keyword evidence="1" id="KW-0472">Membrane</keyword>
<dbReference type="EMBL" id="DTFF01000041">
    <property type="protein sequence ID" value="HGI87679.1"/>
    <property type="molecule type" value="Genomic_DNA"/>
</dbReference>
<reference evidence="2" key="1">
    <citation type="journal article" date="2020" name="mSystems">
        <title>Genome- and Community-Level Interaction Insights into Carbon Utilization and Element Cycling Functions of Hydrothermarchaeota in Hydrothermal Sediment.</title>
        <authorList>
            <person name="Zhou Z."/>
            <person name="Liu Y."/>
            <person name="Xu W."/>
            <person name="Pan J."/>
            <person name="Luo Z.H."/>
            <person name="Li M."/>
        </authorList>
    </citation>
    <scope>NUCLEOTIDE SEQUENCE [LARGE SCALE GENOMIC DNA]</scope>
    <source>
        <strain evidence="2">SpSt-732</strain>
    </source>
</reference>
<gene>
    <name evidence="2" type="ORF">ENV14_04725</name>
</gene>
<feature type="transmembrane region" description="Helical" evidence="1">
    <location>
        <begin position="30"/>
        <end position="53"/>
    </location>
</feature>
<protein>
    <submittedName>
        <fullName evidence="2">Uncharacterized protein</fullName>
    </submittedName>
</protein>
<keyword evidence="1" id="KW-1133">Transmembrane helix</keyword>
<feature type="transmembrane region" description="Helical" evidence="1">
    <location>
        <begin position="193"/>
        <end position="213"/>
    </location>
</feature>
<organism evidence="2">
    <name type="scientific">Ignisphaera aggregans</name>
    <dbReference type="NCBI Taxonomy" id="334771"/>
    <lineage>
        <taxon>Archaea</taxon>
        <taxon>Thermoproteota</taxon>
        <taxon>Thermoprotei</taxon>
        <taxon>Desulfurococcales</taxon>
        <taxon>Desulfurococcaceae</taxon>
        <taxon>Ignisphaera</taxon>
    </lineage>
</organism>
<comment type="caution">
    <text evidence="2">The sequence shown here is derived from an EMBL/GenBank/DDBJ whole genome shotgun (WGS) entry which is preliminary data.</text>
</comment>
<evidence type="ECO:0000256" key="1">
    <source>
        <dbReference type="SAM" id="Phobius"/>
    </source>
</evidence>
<dbReference type="AlphaFoldDB" id="A0A7C4BC25"/>
<sequence>MLDFITIASAIAILVTIIYDHVTGSETAPLASLAIAIASITLKSAMGLALALLAMPLSRALVLVKMVKTSRGAAYHLLLDLIPIALVLLAPLIIVTMSSKVLFIGMSKWVSQLFFATTFLLLLAIIIEPSLALETFSKLLFVKPETVSKIMRVAGHSVGLASILIMVSILSPYGALALLTWIAVLLLRKVARISVRIPMELVPYVIVFTIALLKAL</sequence>